<evidence type="ECO:0000313" key="10">
    <source>
        <dbReference type="EMBL" id="KAK6471521.1"/>
    </source>
</evidence>
<keyword evidence="4" id="KW-1133">Transmembrane helix</keyword>
<dbReference type="InterPro" id="IPR049097">
    <property type="entry name" value="MID51-like_C"/>
</dbReference>
<feature type="domain" description="Mab-21-like HhH/H2TH-like" evidence="8">
    <location>
        <begin position="353"/>
        <end position="440"/>
    </location>
</feature>
<accession>A0ABR0YFW2</accession>
<dbReference type="Gene3D" id="3.30.460.90">
    <property type="match status" value="1"/>
</dbReference>
<keyword evidence="5" id="KW-0496">Mitochondrion</keyword>
<protein>
    <submittedName>
        <fullName evidence="10">Mitochondrial dynamics protein MID51-like isoform X1</fullName>
    </submittedName>
</protein>
<dbReference type="Pfam" id="PF21297">
    <property type="entry name" value="MID51-like_C"/>
    <property type="match status" value="1"/>
</dbReference>
<organism evidence="10 11">
    <name type="scientific">Huso huso</name>
    <name type="common">Beluga</name>
    <name type="synonym">Acipenser huso</name>
    <dbReference type="NCBI Taxonomy" id="61971"/>
    <lineage>
        <taxon>Eukaryota</taxon>
        <taxon>Metazoa</taxon>
        <taxon>Chordata</taxon>
        <taxon>Craniata</taxon>
        <taxon>Vertebrata</taxon>
        <taxon>Euteleostomi</taxon>
        <taxon>Actinopterygii</taxon>
        <taxon>Chondrostei</taxon>
        <taxon>Acipenseriformes</taxon>
        <taxon>Acipenseridae</taxon>
        <taxon>Huso</taxon>
    </lineage>
</organism>
<keyword evidence="2" id="KW-0812">Transmembrane</keyword>
<evidence type="ECO:0000313" key="11">
    <source>
        <dbReference type="Proteomes" id="UP001369086"/>
    </source>
</evidence>
<proteinExistence type="predicted"/>
<evidence type="ECO:0000256" key="7">
    <source>
        <dbReference type="SAM" id="MobiDB-lite"/>
    </source>
</evidence>
<dbReference type="Gene3D" id="1.10.1410.40">
    <property type="match status" value="1"/>
</dbReference>
<comment type="subcellular location">
    <subcellularLocation>
        <location evidence="1">Mitochondrion outer membrane</location>
        <topology evidence="1">Single-pass membrane protein</topology>
    </subcellularLocation>
</comment>
<evidence type="ECO:0000259" key="8">
    <source>
        <dbReference type="Pfam" id="PF20266"/>
    </source>
</evidence>
<name>A0ABR0YFW2_HUSHU</name>
<evidence type="ECO:0000256" key="4">
    <source>
        <dbReference type="ARBA" id="ARBA00022989"/>
    </source>
</evidence>
<dbReference type="InterPro" id="IPR045909">
    <property type="entry name" value="MID49/MID51"/>
</dbReference>
<reference evidence="10 11" key="1">
    <citation type="submission" date="2021-05" db="EMBL/GenBank/DDBJ databases">
        <authorList>
            <person name="Zahm M."/>
            <person name="Klopp C."/>
            <person name="Cabau C."/>
            <person name="Kuhl H."/>
            <person name="Suciu R."/>
            <person name="Ciorpac M."/>
            <person name="Holostenco D."/>
            <person name="Gessner J."/>
            <person name="Wuertz S."/>
            <person name="Hohne C."/>
            <person name="Stock M."/>
            <person name="Gislard M."/>
            <person name="Lluch J."/>
            <person name="Milhes M."/>
            <person name="Lampietro C."/>
            <person name="Lopez Roques C."/>
            <person name="Donnadieu C."/>
            <person name="Du K."/>
            <person name="Schartl M."/>
            <person name="Guiguen Y."/>
        </authorList>
    </citation>
    <scope>NUCLEOTIDE SEQUENCE [LARGE SCALE GENOMIC DNA]</scope>
    <source>
        <strain evidence="10">Hh-F2</strain>
        <tissue evidence="10">Blood</tissue>
    </source>
</reference>
<feature type="region of interest" description="Disordered" evidence="7">
    <location>
        <begin position="58"/>
        <end position="85"/>
    </location>
</feature>
<evidence type="ECO:0000259" key="9">
    <source>
        <dbReference type="Pfam" id="PF21297"/>
    </source>
</evidence>
<keyword evidence="6" id="KW-0472">Membrane</keyword>
<dbReference type="EMBL" id="JAHFZB010000031">
    <property type="protein sequence ID" value="KAK6471521.1"/>
    <property type="molecule type" value="Genomic_DNA"/>
</dbReference>
<sequence length="457" mass="50517">MSGLERDPKGRKEDNGVGSAIDFVLSNAKLVLGVGGAAMLGIATLAVKRMYDRAVSAPASPAKMGQSGKRSWEEPSWLGSSPRLLNSDMKTNLSRSLQTLPTGNSASGVCSVGAGPLSLGAGSRQRASLGEKLRCFYETRVRIPSEEQSGARRAVLQICSQLLSSLRDRLPDAPLRDPYPSGSLYDDLQVVTADHAQLMVPLVLEKNLWSPVPGEETIMNVPGFWLIRRENQEYYPRGTSYWDRCVVGGYLSPKSVLESFERVVRDSINWPAVGAALDCRVRPVVPSETIALEVQYETDRRLFLEFLPLVVFEDRVLIAKPHRLAEFTNVWRQSFREAHTSRLQRADRGDGGCRCLCLKLLKGVCKVNPALGKLDSGQLTAAVLAVSTRKRDWSPDDLAERFLLLIRELVGWLEEGCLPCPLDPKVNLFSELTPQEIDELGYTLYCALSEPESLLRT</sequence>
<evidence type="ECO:0000256" key="6">
    <source>
        <dbReference type="ARBA" id="ARBA00023136"/>
    </source>
</evidence>
<comment type="caution">
    <text evidence="10">The sequence shown here is derived from an EMBL/GenBank/DDBJ whole genome shotgun (WGS) entry which is preliminary data.</text>
</comment>
<evidence type="ECO:0000256" key="1">
    <source>
        <dbReference type="ARBA" id="ARBA00004572"/>
    </source>
</evidence>
<evidence type="ECO:0000256" key="5">
    <source>
        <dbReference type="ARBA" id="ARBA00023128"/>
    </source>
</evidence>
<evidence type="ECO:0000256" key="2">
    <source>
        <dbReference type="ARBA" id="ARBA00022692"/>
    </source>
</evidence>
<dbReference type="InterPro" id="IPR024810">
    <property type="entry name" value="MAB21L/cGLR"/>
</dbReference>
<dbReference type="Proteomes" id="UP001369086">
    <property type="component" value="Unassembled WGS sequence"/>
</dbReference>
<gene>
    <name evidence="10" type="ORF">HHUSO_G29384</name>
</gene>
<dbReference type="Pfam" id="PF20266">
    <property type="entry name" value="Mab-21_C"/>
    <property type="match status" value="1"/>
</dbReference>
<feature type="domain" description="Mitochondrial dynamics protein MID51-like C-terminal" evidence="9">
    <location>
        <begin position="148"/>
        <end position="338"/>
    </location>
</feature>
<keyword evidence="3" id="KW-1000">Mitochondrion outer membrane</keyword>
<keyword evidence="11" id="KW-1185">Reference proteome</keyword>
<dbReference type="PANTHER" id="PTHR16451">
    <property type="entry name" value="MITOCHONDRIAL DYNAMICS PROTEINS 49/51 FAMILY MEMBER"/>
    <property type="match status" value="1"/>
</dbReference>
<dbReference type="InterPro" id="IPR046906">
    <property type="entry name" value="Mab-21_HhH/H2TH-like"/>
</dbReference>
<dbReference type="SMART" id="SM01265">
    <property type="entry name" value="Mab-21"/>
    <property type="match status" value="1"/>
</dbReference>
<evidence type="ECO:0000256" key="3">
    <source>
        <dbReference type="ARBA" id="ARBA00022787"/>
    </source>
</evidence>
<dbReference type="PANTHER" id="PTHR16451:SF7">
    <property type="entry name" value="MAB-21-LIKE HHH_H2TH-LIKE DOMAIN-CONTAINING PROTEIN"/>
    <property type="match status" value="1"/>
</dbReference>